<feature type="compositionally biased region" description="Polar residues" evidence="11">
    <location>
        <begin position="557"/>
        <end position="573"/>
    </location>
</feature>
<evidence type="ECO:0000256" key="10">
    <source>
        <dbReference type="RuleBase" id="RU368028"/>
    </source>
</evidence>
<dbReference type="PANTHER" id="PTHR10828:SF17">
    <property type="entry name" value="PROTEIN-TYROSINE-PHOSPHATASE"/>
    <property type="match status" value="1"/>
</dbReference>
<comment type="function">
    <text evidence="10">Tyrosine protein phosphatase which functions as a dosage-dependent inducer of mitotic progression.</text>
</comment>
<keyword evidence="4 10" id="KW-0498">Mitosis</keyword>
<dbReference type="AlphaFoldDB" id="A0AAD2HK78"/>
<dbReference type="EC" id="3.1.3.48" evidence="2 10"/>
<dbReference type="GO" id="GO:0010971">
    <property type="term" value="P:positive regulation of G2/M transition of mitotic cell cycle"/>
    <property type="evidence" value="ECO:0007669"/>
    <property type="project" value="TreeGrafter"/>
</dbReference>
<feature type="region of interest" description="Disordered" evidence="11">
    <location>
        <begin position="295"/>
        <end position="323"/>
    </location>
</feature>
<feature type="domain" description="Rhodanese" evidence="12">
    <location>
        <begin position="401"/>
        <end position="516"/>
    </location>
</feature>
<evidence type="ECO:0000256" key="7">
    <source>
        <dbReference type="ARBA" id="ARBA00023306"/>
    </source>
</evidence>
<dbReference type="PRINTS" id="PR00716">
    <property type="entry name" value="MPIPHPHTASE"/>
</dbReference>
<protein>
    <recommendedName>
        <fullName evidence="9 10">M-phase inducer phosphatase</fullName>
        <ecNumber evidence="2 10">3.1.3.48</ecNumber>
    </recommendedName>
</protein>
<keyword evidence="7 10" id="KW-0131">Cell cycle</keyword>
<dbReference type="InterPro" id="IPR036873">
    <property type="entry name" value="Rhodanese-like_dom_sf"/>
</dbReference>
<keyword evidence="5 10" id="KW-0378">Hydrolase</keyword>
<feature type="region of interest" description="Disordered" evidence="11">
    <location>
        <begin position="83"/>
        <end position="131"/>
    </location>
</feature>
<feature type="compositionally biased region" description="Polar residues" evidence="11">
    <location>
        <begin position="92"/>
        <end position="123"/>
    </location>
</feature>
<comment type="catalytic activity">
    <reaction evidence="8 10">
        <text>O-phospho-L-tyrosyl-[protein] + H2O = L-tyrosyl-[protein] + phosphate</text>
        <dbReference type="Rhea" id="RHEA:10684"/>
        <dbReference type="Rhea" id="RHEA-COMP:10136"/>
        <dbReference type="Rhea" id="RHEA-COMP:20101"/>
        <dbReference type="ChEBI" id="CHEBI:15377"/>
        <dbReference type="ChEBI" id="CHEBI:43474"/>
        <dbReference type="ChEBI" id="CHEBI:46858"/>
        <dbReference type="ChEBI" id="CHEBI:61978"/>
        <dbReference type="EC" id="3.1.3.48"/>
    </reaction>
</comment>
<feature type="region of interest" description="Disordered" evidence="11">
    <location>
        <begin position="186"/>
        <end position="221"/>
    </location>
</feature>
<evidence type="ECO:0000256" key="4">
    <source>
        <dbReference type="ARBA" id="ARBA00022776"/>
    </source>
</evidence>
<evidence type="ECO:0000313" key="13">
    <source>
        <dbReference type="EMBL" id="CAK5277468.1"/>
    </source>
</evidence>
<keyword evidence="3 10" id="KW-0132">Cell division</keyword>
<comment type="similarity">
    <text evidence="1 10">Belongs to the MPI phosphatase family.</text>
</comment>
<comment type="caution">
    <text evidence="13">The sequence shown here is derived from an EMBL/GenBank/DDBJ whole genome shotgun (WGS) entry which is preliminary data.</text>
</comment>
<evidence type="ECO:0000259" key="12">
    <source>
        <dbReference type="PROSITE" id="PS50206"/>
    </source>
</evidence>
<dbReference type="EMBL" id="CAVNYO010000419">
    <property type="protein sequence ID" value="CAK5277468.1"/>
    <property type="molecule type" value="Genomic_DNA"/>
</dbReference>
<feature type="region of interest" description="Disordered" evidence="11">
    <location>
        <begin position="555"/>
        <end position="581"/>
    </location>
</feature>
<feature type="compositionally biased region" description="Low complexity" evidence="11">
    <location>
        <begin position="206"/>
        <end position="218"/>
    </location>
</feature>
<dbReference type="GO" id="GO:0005634">
    <property type="term" value="C:nucleus"/>
    <property type="evidence" value="ECO:0007669"/>
    <property type="project" value="TreeGrafter"/>
</dbReference>
<dbReference type="InterPro" id="IPR000751">
    <property type="entry name" value="MPI_Phosphatase"/>
</dbReference>
<dbReference type="SUPFAM" id="SSF52821">
    <property type="entry name" value="Rhodanese/Cell cycle control phosphatase"/>
    <property type="match status" value="1"/>
</dbReference>
<evidence type="ECO:0000313" key="14">
    <source>
        <dbReference type="Proteomes" id="UP001295794"/>
    </source>
</evidence>
<dbReference type="GO" id="GO:0110032">
    <property type="term" value="P:positive regulation of G2/MI transition of meiotic cell cycle"/>
    <property type="evidence" value="ECO:0007669"/>
    <property type="project" value="TreeGrafter"/>
</dbReference>
<evidence type="ECO:0000256" key="6">
    <source>
        <dbReference type="ARBA" id="ARBA00022912"/>
    </source>
</evidence>
<dbReference type="PANTHER" id="PTHR10828">
    <property type="entry name" value="M-PHASE INDUCER PHOSPHATASE DUAL SPECIFICITY PHOSPHATASE CDC25"/>
    <property type="match status" value="1"/>
</dbReference>
<evidence type="ECO:0000256" key="3">
    <source>
        <dbReference type="ARBA" id="ARBA00022618"/>
    </source>
</evidence>
<dbReference type="FunFam" id="3.40.250.10:FF:000021">
    <property type="entry name" value="M-phase inducer phosphatase cdc-25.2"/>
    <property type="match status" value="1"/>
</dbReference>
<evidence type="ECO:0000256" key="1">
    <source>
        <dbReference type="ARBA" id="ARBA00011065"/>
    </source>
</evidence>
<evidence type="ECO:0000256" key="11">
    <source>
        <dbReference type="SAM" id="MobiDB-lite"/>
    </source>
</evidence>
<dbReference type="CDD" id="cd01530">
    <property type="entry name" value="Cdc25"/>
    <property type="match status" value="1"/>
</dbReference>
<keyword evidence="6 10" id="KW-0904">Protein phosphatase</keyword>
<name>A0AAD2HK78_9AGAR</name>
<sequence length="642" mass="69651">MAFVAQSSKFLSIPRARAELPSRELEDLSSDLELSFASNVSLNSPPRLSLPLTPESEYPKPMDISPLPPVMFMRPRALTSDSRMFGQDRSNEWGQASQVQLGDVSGSSKVGSTLSGKRTQRSALPTEWFQLPQQDSSPALVRQLSDDAMDVDSSYEAPLLSIVAPQSAAPTITAFSNIFYDMSPVAPQPKKQRRSLSPDHLNTFASPGSSSPPQASSPTQYKTDRLAAAAVIEKPVPAFGPILGLKRPRRPALSGVAQTAYPTVDGDHGLPCPAGRPLPPARRAFSAVIPPSSLNSQLPDAVSDDSSFEGTSSPAQAYAKRQHMKTLRRRDGTDDFRPLTGATAMILNESPSAKFLTAGMPGFGDNEASGKLLPCHRVTEDGLMRITPDTLNQLLDGHFSSRADYHIIDCRFDYEYNGGHIQGAINLNQVGDVEEFLLRETLVKPKASVSGDPARKTILVFHCEFSAKRAPTFAKHLRAKDRAINNHVYPKIHYPELYILEGGYCRYFQNASVRCQPQAYVRMDDPAHTTSRDGGLDALRKTKFGRHKSYAYGDAVNKTSASSSTQNPQSKRNTLPAGPGSMFAAANAARTRRGGSLMPLSEDGHGPTDAEETDEDLGDSPCPPANKGIRKGPRTLARTDTC</sequence>
<dbReference type="PROSITE" id="PS50206">
    <property type="entry name" value="RHODANESE_3"/>
    <property type="match status" value="1"/>
</dbReference>
<dbReference type="GO" id="GO:0005737">
    <property type="term" value="C:cytoplasm"/>
    <property type="evidence" value="ECO:0007669"/>
    <property type="project" value="TreeGrafter"/>
</dbReference>
<evidence type="ECO:0000256" key="5">
    <source>
        <dbReference type="ARBA" id="ARBA00022801"/>
    </source>
</evidence>
<reference evidence="13" key="1">
    <citation type="submission" date="2023-11" db="EMBL/GenBank/DDBJ databases">
        <authorList>
            <person name="De Vega J J."/>
            <person name="De Vega J J."/>
        </authorList>
    </citation>
    <scope>NUCLEOTIDE SEQUENCE</scope>
</reference>
<evidence type="ECO:0000256" key="9">
    <source>
        <dbReference type="ARBA" id="ARBA00067190"/>
    </source>
</evidence>
<proteinExistence type="inferred from homology"/>
<keyword evidence="14" id="KW-1185">Reference proteome</keyword>
<gene>
    <name evidence="13" type="ORF">MYCIT1_LOCUS26485</name>
</gene>
<dbReference type="GO" id="GO:0051301">
    <property type="term" value="P:cell division"/>
    <property type="evidence" value="ECO:0007669"/>
    <property type="project" value="UniProtKB-UniRule"/>
</dbReference>
<feature type="compositionally biased region" description="Acidic residues" evidence="11">
    <location>
        <begin position="609"/>
        <end position="618"/>
    </location>
</feature>
<dbReference type="GO" id="GO:0004725">
    <property type="term" value="F:protein tyrosine phosphatase activity"/>
    <property type="evidence" value="ECO:0007669"/>
    <property type="project" value="UniProtKB-UniRule"/>
</dbReference>
<dbReference type="SMART" id="SM00450">
    <property type="entry name" value="RHOD"/>
    <property type="match status" value="1"/>
</dbReference>
<accession>A0AAD2HK78</accession>
<dbReference type="Gene3D" id="3.40.250.10">
    <property type="entry name" value="Rhodanese-like domain"/>
    <property type="match status" value="1"/>
</dbReference>
<dbReference type="Proteomes" id="UP001295794">
    <property type="component" value="Unassembled WGS sequence"/>
</dbReference>
<feature type="region of interest" description="Disordered" evidence="11">
    <location>
        <begin position="595"/>
        <end position="642"/>
    </location>
</feature>
<dbReference type="Pfam" id="PF00581">
    <property type="entry name" value="Rhodanese"/>
    <property type="match status" value="1"/>
</dbReference>
<evidence type="ECO:0000256" key="2">
    <source>
        <dbReference type="ARBA" id="ARBA00013064"/>
    </source>
</evidence>
<dbReference type="InterPro" id="IPR001763">
    <property type="entry name" value="Rhodanese-like_dom"/>
</dbReference>
<evidence type="ECO:0000256" key="8">
    <source>
        <dbReference type="ARBA" id="ARBA00051722"/>
    </source>
</evidence>
<organism evidence="13 14">
    <name type="scientific">Mycena citricolor</name>
    <dbReference type="NCBI Taxonomy" id="2018698"/>
    <lineage>
        <taxon>Eukaryota</taxon>
        <taxon>Fungi</taxon>
        <taxon>Dikarya</taxon>
        <taxon>Basidiomycota</taxon>
        <taxon>Agaricomycotina</taxon>
        <taxon>Agaricomycetes</taxon>
        <taxon>Agaricomycetidae</taxon>
        <taxon>Agaricales</taxon>
        <taxon>Marasmiineae</taxon>
        <taxon>Mycenaceae</taxon>
        <taxon>Mycena</taxon>
    </lineage>
</organism>
<dbReference type="GO" id="GO:0000086">
    <property type="term" value="P:G2/M transition of mitotic cell cycle"/>
    <property type="evidence" value="ECO:0007669"/>
    <property type="project" value="TreeGrafter"/>
</dbReference>